<keyword evidence="1" id="KW-0802">TPR repeat</keyword>
<dbReference type="SUPFAM" id="SSF48452">
    <property type="entry name" value="TPR-like"/>
    <property type="match status" value="1"/>
</dbReference>
<organism evidence="2 3">
    <name type="scientific">Candidatus Magnetoglobus multicellularis str. Araruama</name>
    <dbReference type="NCBI Taxonomy" id="890399"/>
    <lineage>
        <taxon>Bacteria</taxon>
        <taxon>Pseudomonadati</taxon>
        <taxon>Thermodesulfobacteriota</taxon>
        <taxon>Desulfobacteria</taxon>
        <taxon>Desulfobacterales</taxon>
        <taxon>Desulfobacteraceae</taxon>
        <taxon>Candidatus Magnetoglobus</taxon>
    </lineage>
</organism>
<comment type="caution">
    <text evidence="2">The sequence shown here is derived from an EMBL/GenBank/DDBJ whole genome shotgun (WGS) entry which is preliminary data.</text>
</comment>
<dbReference type="InterPro" id="IPR019734">
    <property type="entry name" value="TPR_rpt"/>
</dbReference>
<evidence type="ECO:0008006" key="4">
    <source>
        <dbReference type="Google" id="ProtNLM"/>
    </source>
</evidence>
<dbReference type="Proteomes" id="UP000189670">
    <property type="component" value="Unassembled WGS sequence"/>
</dbReference>
<feature type="non-terminal residue" evidence="2">
    <location>
        <position position="249"/>
    </location>
</feature>
<accession>A0A1V1NR85</accession>
<feature type="repeat" description="TPR" evidence="1">
    <location>
        <begin position="160"/>
        <end position="193"/>
    </location>
</feature>
<evidence type="ECO:0000313" key="3">
    <source>
        <dbReference type="Proteomes" id="UP000189670"/>
    </source>
</evidence>
<evidence type="ECO:0000313" key="2">
    <source>
        <dbReference type="EMBL" id="ETR65075.1"/>
    </source>
</evidence>
<protein>
    <recommendedName>
        <fullName evidence="4">Tetratricopeptide repeat protein</fullName>
    </recommendedName>
</protein>
<dbReference type="PROSITE" id="PS50005">
    <property type="entry name" value="TPR"/>
    <property type="match status" value="1"/>
</dbReference>
<proteinExistence type="predicted"/>
<sequence>MIVNLRKELEDSLIVSYFTNTEDLSKEVAVVISNHLNKNKSIVQGIPHQEYIRLAKDLGVTENAVKNFFKIIEQKEVPREDWDFTLRQIAERHKELLSRLDQFNITVDEEIQELRLKAEEAINNGDYDAADKHLDEALDRQMVCINNAEKQLTNCKLSAAEMKVDKGDLELIRINYKEATKLFKEAVELVPDGDEHELKKAEYLQKWGDAAYYAGLYDESKTALEQCLAIRERLLPKDDTSVATTLNNL</sequence>
<dbReference type="InterPro" id="IPR011990">
    <property type="entry name" value="TPR-like_helical_dom_sf"/>
</dbReference>
<dbReference type="EMBL" id="ATBP01003239">
    <property type="protein sequence ID" value="ETR65075.1"/>
    <property type="molecule type" value="Genomic_DNA"/>
</dbReference>
<dbReference type="Gene3D" id="1.25.40.10">
    <property type="entry name" value="Tetratricopeptide repeat domain"/>
    <property type="match status" value="1"/>
</dbReference>
<gene>
    <name evidence="2" type="ORF">OMM_14857</name>
</gene>
<dbReference type="AlphaFoldDB" id="A0A1V1NR85"/>
<reference evidence="3" key="1">
    <citation type="submission" date="2012-11" db="EMBL/GenBank/DDBJ databases">
        <authorList>
            <person name="Lucero-Rivera Y.E."/>
            <person name="Tovar-Ramirez D."/>
        </authorList>
    </citation>
    <scope>NUCLEOTIDE SEQUENCE [LARGE SCALE GENOMIC DNA]</scope>
    <source>
        <strain evidence="3">Araruama</strain>
    </source>
</reference>
<evidence type="ECO:0000256" key="1">
    <source>
        <dbReference type="PROSITE-ProRule" id="PRU00339"/>
    </source>
</evidence>
<name>A0A1V1NR85_9BACT</name>